<dbReference type="Gene3D" id="4.10.1000.10">
    <property type="entry name" value="Zinc finger, CCCH-type"/>
    <property type="match status" value="1"/>
</dbReference>
<dbReference type="PANTHER" id="PTHR12930">
    <property type="entry name" value="ZINC FINGER PROTEIN 183"/>
    <property type="match status" value="1"/>
</dbReference>
<dbReference type="Proteomes" id="UP000568158">
    <property type="component" value="Unassembled WGS sequence"/>
</dbReference>
<keyword evidence="8" id="KW-0238">DNA-binding</keyword>
<dbReference type="GO" id="GO:0034247">
    <property type="term" value="P:snoRNA splicing"/>
    <property type="evidence" value="ECO:0007669"/>
    <property type="project" value="TreeGrafter"/>
</dbReference>
<comment type="subcellular location">
    <subcellularLocation>
        <location evidence="8">Nucleus</location>
    </subcellularLocation>
</comment>
<reference evidence="11 14" key="2">
    <citation type="journal article" date="2020" name="Appl. Microbiol. Biotechnol.">
        <title>Targeted gene deletion in Brettanomyces bruxellensis with an expression-free CRISPR-Cas9 system.</title>
        <authorList>
            <person name="Varela C."/>
            <person name="Bartel C."/>
            <person name="Onetto C."/>
            <person name="Borneman A."/>
        </authorList>
    </citation>
    <scope>NUCLEOTIDE SEQUENCE [LARGE SCALE GENOMIC DNA]</scope>
    <source>
        <strain evidence="11 14">AWRI1613</strain>
    </source>
</reference>
<dbReference type="SUPFAM" id="SSF90229">
    <property type="entry name" value="CCCH zinc finger"/>
    <property type="match status" value="1"/>
</dbReference>
<keyword evidence="13" id="KW-1185">Reference proteome</keyword>
<dbReference type="EMBL" id="JABCYN010000009">
    <property type="protein sequence ID" value="KAF6015597.1"/>
    <property type="molecule type" value="Genomic_DNA"/>
</dbReference>
<feature type="region of interest" description="Disordered" evidence="9">
    <location>
        <begin position="1"/>
        <end position="27"/>
    </location>
</feature>
<reference evidence="12 13" key="1">
    <citation type="submission" date="2019-07" db="EMBL/GenBank/DDBJ databases">
        <authorList>
            <person name="Friedrich A."/>
            <person name="Schacherer J."/>
        </authorList>
    </citation>
    <scope>NUCLEOTIDE SEQUENCE [LARGE SCALE GENOMIC DNA]</scope>
</reference>
<evidence type="ECO:0000256" key="5">
    <source>
        <dbReference type="ARBA" id="ARBA00022771"/>
    </source>
</evidence>
<dbReference type="GO" id="GO:0005684">
    <property type="term" value="C:U2-type spliceosomal complex"/>
    <property type="evidence" value="ECO:0007669"/>
    <property type="project" value="TreeGrafter"/>
</dbReference>
<evidence type="ECO:0000313" key="13">
    <source>
        <dbReference type="Proteomes" id="UP000478008"/>
    </source>
</evidence>
<keyword evidence="6 7" id="KW-0862">Zinc</keyword>
<dbReference type="InterPro" id="IPR039971">
    <property type="entry name" value="CWC24-like"/>
</dbReference>
<dbReference type="PROSITE" id="PS50103">
    <property type="entry name" value="ZF_C3H1"/>
    <property type="match status" value="1"/>
</dbReference>
<dbReference type="PANTHER" id="PTHR12930:SF0">
    <property type="entry name" value="RING FINGER PROTEIN 113B"/>
    <property type="match status" value="1"/>
</dbReference>
<evidence type="ECO:0000259" key="10">
    <source>
        <dbReference type="PROSITE" id="PS50103"/>
    </source>
</evidence>
<dbReference type="GO" id="GO:0006397">
    <property type="term" value="P:mRNA processing"/>
    <property type="evidence" value="ECO:0007669"/>
    <property type="project" value="UniProtKB-KW"/>
</dbReference>
<keyword evidence="8" id="KW-0747">Spliceosome</keyword>
<name>A0A7D9CYV3_DEKBR</name>
<keyword evidence="8" id="KW-0539">Nucleus</keyword>
<comment type="similarity">
    <text evidence="2 8">Belongs to the CWC24 family.</text>
</comment>
<feature type="compositionally biased region" description="Basic and acidic residues" evidence="9">
    <location>
        <begin position="75"/>
        <end position="101"/>
    </location>
</feature>
<keyword evidence="5 7" id="KW-0863">Zinc-finger</keyword>
<evidence type="ECO:0000256" key="3">
    <source>
        <dbReference type="ARBA" id="ARBA00020647"/>
    </source>
</evidence>
<feature type="region of interest" description="Disordered" evidence="9">
    <location>
        <begin position="67"/>
        <end position="105"/>
    </location>
</feature>
<dbReference type="EMBL" id="CABFWN010000003">
    <property type="protein sequence ID" value="VUG18616.1"/>
    <property type="molecule type" value="Genomic_DNA"/>
</dbReference>
<accession>A0A7D9CYV3</accession>
<evidence type="ECO:0000256" key="2">
    <source>
        <dbReference type="ARBA" id="ARBA00009161"/>
    </source>
</evidence>
<dbReference type="GO" id="GO:0008270">
    <property type="term" value="F:zinc ion binding"/>
    <property type="evidence" value="ECO:0007669"/>
    <property type="project" value="UniProtKB-KW"/>
</dbReference>
<proteinExistence type="inferred from homology"/>
<evidence type="ECO:0000256" key="9">
    <source>
        <dbReference type="SAM" id="MobiDB-lite"/>
    </source>
</evidence>
<comment type="function">
    <text evidence="1 8">Involved in pre-mRNA splicing.</text>
</comment>
<dbReference type="Proteomes" id="UP000478008">
    <property type="component" value="Unassembled WGS sequence"/>
</dbReference>
<evidence type="ECO:0000256" key="1">
    <source>
        <dbReference type="ARBA" id="ARBA00003777"/>
    </source>
</evidence>
<dbReference type="Pfam" id="PF00642">
    <property type="entry name" value="zf-CCCH"/>
    <property type="match status" value="1"/>
</dbReference>
<comment type="subunit">
    <text evidence="8">Associated with the spliceosome.</text>
</comment>
<dbReference type="InterPro" id="IPR036855">
    <property type="entry name" value="Znf_CCCH_sf"/>
</dbReference>
<dbReference type="InterPro" id="IPR000571">
    <property type="entry name" value="Znf_CCCH"/>
</dbReference>
<feature type="region of interest" description="Disordered" evidence="9">
    <location>
        <begin position="35"/>
        <end position="54"/>
    </location>
</feature>
<feature type="zinc finger region" description="C3H1-type" evidence="7">
    <location>
        <begin position="174"/>
        <end position="202"/>
    </location>
</feature>
<gene>
    <name evidence="12" type="ORF">DEBR0S3_15874G</name>
    <name evidence="11" type="ORF">HII12_000756</name>
</gene>
<feature type="domain" description="C3H1-type" evidence="10">
    <location>
        <begin position="174"/>
        <end position="202"/>
    </location>
</feature>
<sequence>MSLFKKRNVQKRGINKRKKPESTAKSIKLRNVLKSRIESHSDDSEEEEEDLQPLKVGFIRNGVRDVRQGSNVGKDQLRSIRKDENDKNLTDNSKKNKDARFANKKPVNKLFDPDRLAKDELKARKEQESLQKALKMPQKRDKAGDKIYNGSLNGKKVDRWKPSSIHIKANNAVDYERDVCKDFLLNGYCGFGDSCKFLHYREEYTPVKEKKSREWEDVAKRHKKF</sequence>
<feature type="compositionally biased region" description="Basic residues" evidence="9">
    <location>
        <begin position="1"/>
        <end position="19"/>
    </location>
</feature>
<evidence type="ECO:0000256" key="4">
    <source>
        <dbReference type="ARBA" id="ARBA00022723"/>
    </source>
</evidence>
<keyword evidence="8" id="KW-0507">mRNA processing</keyword>
<keyword evidence="4 7" id="KW-0479">Metal-binding</keyword>
<dbReference type="GO" id="GO:0003677">
    <property type="term" value="F:DNA binding"/>
    <property type="evidence" value="ECO:0007669"/>
    <property type="project" value="UniProtKB-UniRule"/>
</dbReference>
<evidence type="ECO:0000313" key="14">
    <source>
        <dbReference type="Proteomes" id="UP000568158"/>
    </source>
</evidence>
<keyword evidence="8" id="KW-0508">mRNA splicing</keyword>
<evidence type="ECO:0000256" key="7">
    <source>
        <dbReference type="PROSITE-ProRule" id="PRU00723"/>
    </source>
</evidence>
<evidence type="ECO:0000313" key="11">
    <source>
        <dbReference type="EMBL" id="KAF6015597.1"/>
    </source>
</evidence>
<dbReference type="SMART" id="SM00356">
    <property type="entry name" value="ZnF_C3H1"/>
    <property type="match status" value="1"/>
</dbReference>
<evidence type="ECO:0000256" key="8">
    <source>
        <dbReference type="RuleBase" id="RU367110"/>
    </source>
</evidence>
<evidence type="ECO:0000256" key="6">
    <source>
        <dbReference type="ARBA" id="ARBA00022833"/>
    </source>
</evidence>
<dbReference type="AlphaFoldDB" id="A0A7D9CYV3"/>
<protein>
    <recommendedName>
        <fullName evidence="3 8">Pre-mRNA-splicing factor CWC24</fullName>
    </recommendedName>
</protein>
<organism evidence="12 13">
    <name type="scientific">Dekkera bruxellensis</name>
    <name type="common">Brettanomyces custersii</name>
    <dbReference type="NCBI Taxonomy" id="5007"/>
    <lineage>
        <taxon>Eukaryota</taxon>
        <taxon>Fungi</taxon>
        <taxon>Dikarya</taxon>
        <taxon>Ascomycota</taxon>
        <taxon>Saccharomycotina</taxon>
        <taxon>Pichiomycetes</taxon>
        <taxon>Pichiales</taxon>
        <taxon>Pichiaceae</taxon>
        <taxon>Brettanomyces</taxon>
    </lineage>
</organism>
<evidence type="ECO:0000313" key="12">
    <source>
        <dbReference type="EMBL" id="VUG18616.1"/>
    </source>
</evidence>